<reference evidence="3 4" key="2">
    <citation type="journal article" date="2010" name="Nature">
        <title>Comparative genomics reveals mobile pathogenicity chromosomes in Fusarium.</title>
        <authorList>
            <person name="Ma L.J."/>
            <person name="van der Does H.C."/>
            <person name="Borkovich K.A."/>
            <person name="Coleman J.J."/>
            <person name="Daboussi M.J."/>
            <person name="Di Pietro A."/>
            <person name="Dufresne M."/>
            <person name="Freitag M."/>
            <person name="Grabherr M."/>
            <person name="Henrissat B."/>
            <person name="Houterman P.M."/>
            <person name="Kang S."/>
            <person name="Shim W.B."/>
            <person name="Woloshuk C."/>
            <person name="Xie X."/>
            <person name="Xu J.R."/>
            <person name="Antoniw J."/>
            <person name="Baker S.E."/>
            <person name="Bluhm B.H."/>
            <person name="Breakspear A."/>
            <person name="Brown D.W."/>
            <person name="Butchko R.A."/>
            <person name="Chapman S."/>
            <person name="Coulson R."/>
            <person name="Coutinho P.M."/>
            <person name="Danchin E.G."/>
            <person name="Diener A."/>
            <person name="Gale L.R."/>
            <person name="Gardiner D.M."/>
            <person name="Goff S."/>
            <person name="Hammond-Kosack K.E."/>
            <person name="Hilburn K."/>
            <person name="Hua-Van A."/>
            <person name="Jonkers W."/>
            <person name="Kazan K."/>
            <person name="Kodira C.D."/>
            <person name="Koehrsen M."/>
            <person name="Kumar L."/>
            <person name="Lee Y.H."/>
            <person name="Li L."/>
            <person name="Manners J.M."/>
            <person name="Miranda-Saavedra D."/>
            <person name="Mukherjee M."/>
            <person name="Park G."/>
            <person name="Park J."/>
            <person name="Park S.Y."/>
            <person name="Proctor R.H."/>
            <person name="Regev A."/>
            <person name="Ruiz-Roldan M.C."/>
            <person name="Sain D."/>
            <person name="Sakthikumar S."/>
            <person name="Sykes S."/>
            <person name="Schwartz D.C."/>
            <person name="Turgeon B.G."/>
            <person name="Wapinski I."/>
            <person name="Yoder O."/>
            <person name="Young S."/>
            <person name="Zeng Q."/>
            <person name="Zhou S."/>
            <person name="Galagan J."/>
            <person name="Cuomo C.A."/>
            <person name="Kistler H.C."/>
            <person name="Rep M."/>
        </authorList>
    </citation>
    <scope>GENOME REANNOTATION</scope>
    <source>
        <strain evidence="4">ATCC MYA-4620 / CBS 123657 / FGSC 9075 / NRRL 31084 / PH-1</strain>
        <strain evidence="3">PH-1 / ATCC MYA-4620 / FGSC 9075 / NRRL 31084</strain>
    </source>
</reference>
<keyword evidence="4" id="KW-1185">Reference proteome</keyword>
<dbReference type="VEuPathDB" id="FungiDB:FGRAMPH1_01G27279"/>
<feature type="region of interest" description="Disordered" evidence="1">
    <location>
        <begin position="47"/>
        <end position="77"/>
    </location>
</feature>
<sequence>MFAPGTIRTGFYKITPLWCVIHRRGSQPFLNCRSQLVMSCDVPIKESVGYDDSPDKSSESTQTGTEVAPISSRPLRTANSSAKDLTPLVFKDNTRNTTTDFERRRRIACKDAKPRPILVHHLLCLFTMSN</sequence>
<evidence type="ECO:0000313" key="2">
    <source>
        <dbReference type="EMBL" id="CEF84666.1"/>
    </source>
</evidence>
<dbReference type="AlphaFoldDB" id="A0A098DS30"/>
<gene>
    <name evidence="3" type="primary">FG09355.1</name>
    <name evidence="2" type="ORF">FGRAMPH1_01T27279</name>
</gene>
<dbReference type="EnsemblFungi" id="CEF84666">
    <property type="protein sequence ID" value="CEF84666"/>
    <property type="gene ID" value="FGRRES_15037"/>
</dbReference>
<proteinExistence type="predicted"/>
<evidence type="ECO:0000313" key="3">
    <source>
        <dbReference type="EnsemblFungi" id="CEF84666"/>
    </source>
</evidence>
<name>A0A098DS30_GIBZE</name>
<dbReference type="Proteomes" id="UP000070720">
    <property type="component" value="Chromosome 4"/>
</dbReference>
<reference evidence="3 4" key="1">
    <citation type="journal article" date="2007" name="Science">
        <title>The Fusarium graminearum genome reveals a link between localized polymorphism and pathogen specialization.</title>
        <authorList>
            <person name="Cuomo C.A."/>
            <person name="Gueldener U."/>
            <person name="Xu J.-R."/>
            <person name="Trail F."/>
            <person name="Turgeon B.G."/>
            <person name="Di Pietro A."/>
            <person name="Walton J.D."/>
            <person name="Ma L.-J."/>
            <person name="Baker S.E."/>
            <person name="Rep M."/>
            <person name="Adam G."/>
            <person name="Antoniw J."/>
            <person name="Baldwin T."/>
            <person name="Calvo S.E."/>
            <person name="Chang Y.-L."/>
            <person name="DeCaprio D."/>
            <person name="Gale L.R."/>
            <person name="Gnerre S."/>
            <person name="Goswami R.S."/>
            <person name="Hammond-Kosack K."/>
            <person name="Harris L.J."/>
            <person name="Hilburn K."/>
            <person name="Kennell J.C."/>
            <person name="Kroken S."/>
            <person name="Magnuson J.K."/>
            <person name="Mannhaupt G."/>
            <person name="Mauceli E.W."/>
            <person name="Mewes H.-W."/>
            <person name="Mitterbauer R."/>
            <person name="Muehlbauer G."/>
            <person name="Muensterkoetter M."/>
            <person name="Nelson D."/>
            <person name="O'Donnell K."/>
            <person name="Ouellet T."/>
            <person name="Qi W."/>
            <person name="Quesneville H."/>
            <person name="Roncero M.I.G."/>
            <person name="Seong K.-Y."/>
            <person name="Tetko I.V."/>
            <person name="Urban M."/>
            <person name="Waalwijk C."/>
            <person name="Ward T.J."/>
            <person name="Yao J."/>
            <person name="Birren B.W."/>
            <person name="Kistler H.C."/>
        </authorList>
    </citation>
    <scope>NUCLEOTIDE SEQUENCE [LARGE SCALE GENOMIC DNA]</scope>
    <source>
        <strain evidence="4">ATCC MYA-4620 / CBS 123657 / FGSC 9075 / NRRL 31084 / PH-1</strain>
        <strain evidence="3">PH-1 / ATCC MYA-4620 / FGSC 9075 / NRRL 31084</strain>
    </source>
</reference>
<evidence type="ECO:0000313" key="4">
    <source>
        <dbReference type="Proteomes" id="UP000070720"/>
    </source>
</evidence>
<reference evidence="3" key="4">
    <citation type="submission" date="2017-01" db="UniProtKB">
        <authorList>
            <consortium name="EnsemblFungi"/>
        </authorList>
    </citation>
    <scope>IDENTIFICATION</scope>
    <source>
        <strain evidence="3">PH-1 / ATCC MYA-4620 / FGSC 9075 / NRRL 31084</strain>
    </source>
</reference>
<dbReference type="EMBL" id="HG970335">
    <property type="protein sequence ID" value="CEF84666.1"/>
    <property type="molecule type" value="Genomic_DNA"/>
</dbReference>
<accession>A0A0E0SE03</accession>
<dbReference type="InParanoid" id="A0A098DS30"/>
<evidence type="ECO:0000256" key="1">
    <source>
        <dbReference type="SAM" id="MobiDB-lite"/>
    </source>
</evidence>
<reference evidence="2 4" key="3">
    <citation type="journal article" date="2015" name="BMC Genomics">
        <title>The completed genome sequence of the pathogenic ascomycete fungus Fusarium graminearum.</title>
        <authorList>
            <person name="King R."/>
            <person name="Urban M."/>
            <person name="Hammond-Kosack M.C."/>
            <person name="Hassani-Pak K."/>
            <person name="Hammond-Kosack K.E."/>
        </authorList>
    </citation>
    <scope>NUCLEOTIDE SEQUENCE [LARGE SCALE GENOMIC DNA]</scope>
    <source>
        <strain evidence="4">ATCC MYA-4620 / CBS 123657 / FGSC 9075 / NRRL 31084 / PH-1</strain>
        <strain evidence="2">PH-1</strain>
    </source>
</reference>
<accession>A0A098DS30</accession>
<organism evidence="2 4">
    <name type="scientific">Gibberella zeae (strain ATCC MYA-4620 / CBS 123657 / FGSC 9075 / NRRL 31084 / PH-1)</name>
    <name type="common">Wheat head blight fungus</name>
    <name type="synonym">Fusarium graminearum</name>
    <dbReference type="NCBI Taxonomy" id="229533"/>
    <lineage>
        <taxon>Eukaryota</taxon>
        <taxon>Fungi</taxon>
        <taxon>Dikarya</taxon>
        <taxon>Ascomycota</taxon>
        <taxon>Pezizomycotina</taxon>
        <taxon>Sordariomycetes</taxon>
        <taxon>Hypocreomycetidae</taxon>
        <taxon>Hypocreales</taxon>
        <taxon>Nectriaceae</taxon>
        <taxon>Fusarium</taxon>
    </lineage>
</organism>
<protein>
    <submittedName>
        <fullName evidence="2">Chromosome 4, complete genome</fullName>
    </submittedName>
</protein>